<dbReference type="Pfam" id="PF15519">
    <property type="entry name" value="RBM39linker"/>
    <property type="match status" value="1"/>
</dbReference>
<feature type="region of interest" description="Disordered" evidence="7">
    <location>
        <begin position="40"/>
        <end position="172"/>
    </location>
</feature>
<dbReference type="SMART" id="SM00540">
    <property type="entry name" value="LEM"/>
    <property type="match status" value="1"/>
</dbReference>
<dbReference type="Gene3D" id="1.10.720.40">
    <property type="match status" value="1"/>
</dbReference>
<dbReference type="Gene3D" id="3.30.70.330">
    <property type="match status" value="1"/>
</dbReference>
<dbReference type="InterPro" id="IPR035979">
    <property type="entry name" value="RBD_domain_sf"/>
</dbReference>
<reference evidence="10 11" key="1">
    <citation type="submission" date="2022-05" db="EMBL/GenBank/DDBJ databases">
        <authorList>
            <consortium name="Genoscope - CEA"/>
            <person name="William W."/>
        </authorList>
    </citation>
    <scope>NUCLEOTIDE SEQUENCE [LARGE SCALE GENOMIC DNA]</scope>
</reference>
<evidence type="ECO:0000256" key="2">
    <source>
        <dbReference type="ARBA" id="ARBA00022553"/>
    </source>
</evidence>
<dbReference type="InterPro" id="IPR029123">
    <property type="entry name" value="RBM39_linker"/>
</dbReference>
<feature type="compositionally biased region" description="Low complexity" evidence="7">
    <location>
        <begin position="94"/>
        <end position="105"/>
    </location>
</feature>
<dbReference type="SUPFAM" id="SSF54928">
    <property type="entry name" value="RNA-binding domain, RBD"/>
    <property type="match status" value="1"/>
</dbReference>
<name>A0ABN8SSI3_9CNID</name>
<dbReference type="Pfam" id="PF03020">
    <property type="entry name" value="LEM"/>
    <property type="match status" value="1"/>
</dbReference>
<comment type="subcellular location">
    <subcellularLocation>
        <location evidence="1">Nucleus inner membrane</location>
        <topology evidence="1">Multi-pass membrane protein</topology>
    </subcellularLocation>
</comment>
<dbReference type="Pfam" id="PF09402">
    <property type="entry name" value="MSC"/>
    <property type="match status" value="1"/>
</dbReference>
<dbReference type="PROSITE" id="PS50954">
    <property type="entry name" value="LEM"/>
    <property type="match status" value="1"/>
</dbReference>
<comment type="caution">
    <text evidence="10">The sequence shown here is derived from an EMBL/GenBank/DDBJ whole genome shotgun (WGS) entry which is preliminary data.</text>
</comment>
<keyword evidence="3 8" id="KW-0812">Transmembrane</keyword>
<feature type="transmembrane region" description="Helical" evidence="8">
    <location>
        <begin position="239"/>
        <end position="264"/>
    </location>
</feature>
<dbReference type="InterPro" id="IPR041885">
    <property type="entry name" value="MAN1_winged_helix_dom"/>
</dbReference>
<dbReference type="CDD" id="cd12286">
    <property type="entry name" value="RRM_Man1"/>
    <property type="match status" value="1"/>
</dbReference>
<dbReference type="InterPro" id="IPR018996">
    <property type="entry name" value="Man1/Src1-like_C"/>
</dbReference>
<dbReference type="SUPFAM" id="SSF63451">
    <property type="entry name" value="LEM domain"/>
    <property type="match status" value="1"/>
</dbReference>
<evidence type="ECO:0000313" key="10">
    <source>
        <dbReference type="EMBL" id="CAH3194241.1"/>
    </source>
</evidence>
<evidence type="ECO:0000313" key="11">
    <source>
        <dbReference type="Proteomes" id="UP001159427"/>
    </source>
</evidence>
<evidence type="ECO:0000256" key="6">
    <source>
        <dbReference type="ARBA" id="ARBA00023242"/>
    </source>
</evidence>
<feature type="compositionally biased region" description="Acidic residues" evidence="7">
    <location>
        <begin position="722"/>
        <end position="738"/>
    </location>
</feature>
<dbReference type="InterPro" id="IPR011015">
    <property type="entry name" value="LEM/LEM-like_dom_sf"/>
</dbReference>
<feature type="domain" description="LEM" evidence="9">
    <location>
        <begin position="1"/>
        <end position="45"/>
    </location>
</feature>
<proteinExistence type="predicted"/>
<dbReference type="PANTHER" id="PTHR13428:SF12">
    <property type="entry name" value="INNER NUCLEAR MEMBRANE PROTEIN MAN1"/>
    <property type="match status" value="1"/>
</dbReference>
<evidence type="ECO:0000256" key="8">
    <source>
        <dbReference type="SAM" id="Phobius"/>
    </source>
</evidence>
<dbReference type="CDD" id="cd12934">
    <property type="entry name" value="LEM"/>
    <property type="match status" value="1"/>
</dbReference>
<evidence type="ECO:0000256" key="7">
    <source>
        <dbReference type="SAM" id="MobiDB-lite"/>
    </source>
</evidence>
<evidence type="ECO:0000256" key="3">
    <source>
        <dbReference type="ARBA" id="ARBA00022692"/>
    </source>
</evidence>
<sequence>MAATDIISDADLRSQLNALGEDVGPITNTTRPFLIRKLKRLRNEQGVGKSREGKSSAKRGTSPGRRKSLPVKRSKSPSRKLIGFSSDEEDAGPSLSSTSRDLSSLRGRRKETATSNDETAERSGISATPSPTRTSGLRHRVPSFIDSLPERTLDNTGDNDAEFSDQDGKVSFKGTSRTGGITRYFERKRERVESEKSETLHAVRPSLYGRDDSAAINTELNSTLGKRQNGAKNVKTSSLWSLTIKILVLISVICVTIFMLYAALKSHLSEEELLEQLVKLPVCKGGDNKLQKLDSDNKSLACIPSLNISKLYAESLYKDLTTKAAGWCSINIHVRLQTTSNNKGYLYLFSYNSGFFECQDPRVKTRNISLDEFKKQIWKDDVKRDSILNNTLKLILEEPDWKLRLFDENNTQTTSIENVSSIRWIDSSVAAKPLMCRIKEAMSRLAYLSFVIGFGIGGLMVAYFIVRQRWRREEEETRKMYQFVENIIDVLREHHEASKTDKNLLPYLPIPHVRDMLIAPSDRQRLSKAWNRAVRFLSANESRIRVESQRIAGEDFEVWRWIHIATPKPRNPKLSLAGNKHGKYWQGQAFENFQSAVNPPVISPTPCLKIRNMFDPDVETDDNWHVMIQDAILEKCIENGADVVHIAVDKSSSEGCVYVKCDTHHSAGLAFRSLHGCWFDGRLVAVKYLTLKRYHQRFPVALEATERLSPSGSSPSSLVTFDPDEAAVDDINDSDVDF</sequence>
<feature type="compositionally biased region" description="Polar residues" evidence="7">
    <location>
        <begin position="125"/>
        <end position="135"/>
    </location>
</feature>
<dbReference type="InterPro" id="IPR052277">
    <property type="entry name" value="INM_ESCRT-Associated"/>
</dbReference>
<keyword evidence="11" id="KW-1185">Reference proteome</keyword>
<keyword evidence="6" id="KW-0539">Nucleus</keyword>
<dbReference type="Gene3D" id="1.10.10.1180">
    <property type="entry name" value="MAN1, winged-helix domain"/>
    <property type="match status" value="1"/>
</dbReference>
<evidence type="ECO:0000256" key="5">
    <source>
        <dbReference type="ARBA" id="ARBA00023136"/>
    </source>
</evidence>
<evidence type="ECO:0000256" key="1">
    <source>
        <dbReference type="ARBA" id="ARBA00004473"/>
    </source>
</evidence>
<protein>
    <recommendedName>
        <fullName evidence="9">LEM domain-containing protein</fullName>
    </recommendedName>
</protein>
<dbReference type="EMBL" id="CALNXI010003763">
    <property type="protein sequence ID" value="CAH3194241.1"/>
    <property type="molecule type" value="Genomic_DNA"/>
</dbReference>
<accession>A0ABN8SSI3</accession>
<feature type="transmembrane region" description="Helical" evidence="8">
    <location>
        <begin position="445"/>
        <end position="466"/>
    </location>
</feature>
<keyword evidence="2" id="KW-0597">Phosphoprotein</keyword>
<organism evidence="10 11">
    <name type="scientific">Porites evermanni</name>
    <dbReference type="NCBI Taxonomy" id="104178"/>
    <lineage>
        <taxon>Eukaryota</taxon>
        <taxon>Metazoa</taxon>
        <taxon>Cnidaria</taxon>
        <taxon>Anthozoa</taxon>
        <taxon>Hexacorallia</taxon>
        <taxon>Scleractinia</taxon>
        <taxon>Fungiina</taxon>
        <taxon>Poritidae</taxon>
        <taxon>Porites</taxon>
    </lineage>
</organism>
<dbReference type="InterPro" id="IPR012677">
    <property type="entry name" value="Nucleotide-bd_a/b_plait_sf"/>
</dbReference>
<dbReference type="InterPro" id="IPR003887">
    <property type="entry name" value="LEM_dom"/>
</dbReference>
<keyword evidence="4 8" id="KW-1133">Transmembrane helix</keyword>
<keyword evidence="5 8" id="KW-0472">Membrane</keyword>
<dbReference type="PANTHER" id="PTHR13428">
    <property type="entry name" value="INNER NUCLEAR MEMBRANE PROTEIN MAN1 LEM DOMAIN CONTAINING PROTEIN"/>
    <property type="match status" value="1"/>
</dbReference>
<feature type="compositionally biased region" description="Basic residues" evidence="7">
    <location>
        <begin position="64"/>
        <end position="78"/>
    </location>
</feature>
<gene>
    <name evidence="10" type="ORF">PEVE_00027411</name>
</gene>
<feature type="region of interest" description="Disordered" evidence="7">
    <location>
        <begin position="707"/>
        <end position="738"/>
    </location>
</feature>
<evidence type="ECO:0000259" key="9">
    <source>
        <dbReference type="PROSITE" id="PS50954"/>
    </source>
</evidence>
<dbReference type="InterPro" id="IPR034394">
    <property type="entry name" value="Man1_RRM"/>
</dbReference>
<dbReference type="Proteomes" id="UP001159427">
    <property type="component" value="Unassembled WGS sequence"/>
</dbReference>
<evidence type="ECO:0000256" key="4">
    <source>
        <dbReference type="ARBA" id="ARBA00022989"/>
    </source>
</evidence>